<dbReference type="Proteomes" id="UP001256646">
    <property type="component" value="Unassembled WGS sequence"/>
</dbReference>
<name>A0ABU1EF83_9CLOT</name>
<keyword evidence="2" id="KW-1185">Reference proteome</keyword>
<gene>
    <name evidence="1" type="ORF">RGC78_06155</name>
</gene>
<protein>
    <submittedName>
        <fullName evidence="1">Uncharacterized protein</fullName>
    </submittedName>
</protein>
<accession>A0ABU1EF83</accession>
<sequence length="340" mass="37688">MNDNINCENTIDEIRNLEISYCYSPTLVDKYMNQETKNVKQPTTLVALDCFTTFDNPDTAYTAATKKIDISGISQGTFLNSITDGTQTVTFSSNMQKLNVPSGWNNWSSPPLSEDSTPDVLFSNFQNSMTITLSEPSCIFGFEMEANLFGTFPLTVEFYSGNEFVGNIVRTVTSPNGARLFAAKTCCDTPFDRIEIIVPPALGFGIAQVRYSTDCSSECDCCCNEAVDANFVGCEESRNVPIEITNLKCQGRLLIVDVTVTACENRKVAIGVLVCDEEEEDVLRFKVCEACMPESTTPEIPCVENTFRFCFGFETDLCDPLSLKVKTFAEYASFNFECDC</sequence>
<reference evidence="1 2" key="1">
    <citation type="submission" date="2023-09" db="EMBL/GenBank/DDBJ databases">
        <authorList>
            <person name="Zhai L."/>
        </authorList>
    </citation>
    <scope>NUCLEOTIDE SEQUENCE [LARGE SCALE GENOMIC DNA]</scope>
    <source>
        <strain evidence="1 2">5 N-1</strain>
    </source>
</reference>
<dbReference type="EMBL" id="JAVJAN010000013">
    <property type="protein sequence ID" value="MDR5587051.1"/>
    <property type="molecule type" value="Genomic_DNA"/>
</dbReference>
<organism evidence="1 2">
    <name type="scientific">Clostridium aquiflavi</name>
    <dbReference type="NCBI Taxonomy" id="3073603"/>
    <lineage>
        <taxon>Bacteria</taxon>
        <taxon>Bacillati</taxon>
        <taxon>Bacillota</taxon>
        <taxon>Clostridia</taxon>
        <taxon>Eubacteriales</taxon>
        <taxon>Clostridiaceae</taxon>
        <taxon>Clostridium</taxon>
    </lineage>
</organism>
<dbReference type="RefSeq" id="WP_252212157.1">
    <property type="nucleotide sequence ID" value="NZ_JAVJAN010000013.1"/>
</dbReference>
<evidence type="ECO:0000313" key="2">
    <source>
        <dbReference type="Proteomes" id="UP001256646"/>
    </source>
</evidence>
<evidence type="ECO:0000313" key="1">
    <source>
        <dbReference type="EMBL" id="MDR5587051.1"/>
    </source>
</evidence>
<proteinExistence type="predicted"/>
<comment type="caution">
    <text evidence="1">The sequence shown here is derived from an EMBL/GenBank/DDBJ whole genome shotgun (WGS) entry which is preliminary data.</text>
</comment>